<organism evidence="1 2">
    <name type="scientific">Penicillium hetheringtonii</name>
    <dbReference type="NCBI Taxonomy" id="911720"/>
    <lineage>
        <taxon>Eukaryota</taxon>
        <taxon>Fungi</taxon>
        <taxon>Dikarya</taxon>
        <taxon>Ascomycota</taxon>
        <taxon>Pezizomycotina</taxon>
        <taxon>Eurotiomycetes</taxon>
        <taxon>Eurotiomycetidae</taxon>
        <taxon>Eurotiales</taxon>
        <taxon>Aspergillaceae</taxon>
        <taxon>Penicillium</taxon>
    </lineage>
</organism>
<comment type="caution">
    <text evidence="1">The sequence shown here is derived from an EMBL/GenBank/DDBJ whole genome shotgun (WGS) entry which is preliminary data.</text>
</comment>
<dbReference type="AlphaFoldDB" id="A0AAD6E4L5"/>
<dbReference type="Proteomes" id="UP001216150">
    <property type="component" value="Unassembled WGS sequence"/>
</dbReference>
<protein>
    <recommendedName>
        <fullName evidence="3">FAD/NAD(P)-binding domain-containing protein</fullName>
    </recommendedName>
</protein>
<proteinExistence type="predicted"/>
<sequence length="343" mass="37354">MTTRKCAAVVVGAGPAGVAVVGNLLERQLGTIAWIDPSFESGRVHRKYREVPSNTKVSLFQAYATSLQPFRTVIENTPRPNAFTTLAKLDQEKTCHLHYAADMIRGLTNGLVKMDQVLACHGFVTAASLSGSRILFSNPLVLTKALPTSNPTTVAVVGASHSAILALLNLVNLAQSSHPSLRVKWFTRHPLRYAEYMDGWILRDNTGLKGLAADFAKTQLEDSVLTTSAAGKIIEKVDCSGGREKETEMYRVHLPDCEYITQAVGFTRDPLPKLLGESGESLSLEFDHETGAFHGDAGGEKIPGLFGAGIAFPQRVVDPYGNVEYAVGFFKFMKFLKKVVPTW</sequence>
<evidence type="ECO:0000313" key="1">
    <source>
        <dbReference type="EMBL" id="KAJ5600010.1"/>
    </source>
</evidence>
<keyword evidence="2" id="KW-1185">Reference proteome</keyword>
<dbReference type="InterPro" id="IPR053275">
    <property type="entry name" value="Agnestin_monoxygenase"/>
</dbReference>
<reference evidence="1 2" key="1">
    <citation type="journal article" date="2023" name="IMA Fungus">
        <title>Comparative genomic study of the Penicillium genus elucidates a diverse pangenome and 15 lateral gene transfer events.</title>
        <authorList>
            <person name="Petersen C."/>
            <person name="Sorensen T."/>
            <person name="Nielsen M.R."/>
            <person name="Sondergaard T.E."/>
            <person name="Sorensen J.L."/>
            <person name="Fitzpatrick D.A."/>
            <person name="Frisvad J.C."/>
            <person name="Nielsen K.L."/>
        </authorList>
    </citation>
    <scope>NUCLEOTIDE SEQUENCE [LARGE SCALE GENOMIC DNA]</scope>
    <source>
        <strain evidence="1 2">IBT 29057</strain>
    </source>
</reference>
<dbReference type="EMBL" id="JAQJAC010000001">
    <property type="protein sequence ID" value="KAJ5600010.1"/>
    <property type="molecule type" value="Genomic_DNA"/>
</dbReference>
<evidence type="ECO:0008006" key="3">
    <source>
        <dbReference type="Google" id="ProtNLM"/>
    </source>
</evidence>
<dbReference type="PANTHER" id="PTHR38688:SF1">
    <property type="entry name" value="FAD_NAD(P)-BINDING DOMAIN-CONTAINING PROTEIN"/>
    <property type="match status" value="1"/>
</dbReference>
<evidence type="ECO:0000313" key="2">
    <source>
        <dbReference type="Proteomes" id="UP001216150"/>
    </source>
</evidence>
<accession>A0AAD6E4L5</accession>
<dbReference type="PANTHER" id="PTHR38688">
    <property type="entry name" value="PYR_REDOX_2 DOMAIN-CONTAINING PROTEIN"/>
    <property type="match status" value="1"/>
</dbReference>
<gene>
    <name evidence="1" type="ORF">N7450_001077</name>
</gene>
<name>A0AAD6E4L5_9EURO</name>